<dbReference type="Proteomes" id="UP000037460">
    <property type="component" value="Unassembled WGS sequence"/>
</dbReference>
<accession>A0A0M0JLG4</accession>
<evidence type="ECO:0000313" key="2">
    <source>
        <dbReference type="Proteomes" id="UP000037460"/>
    </source>
</evidence>
<protein>
    <submittedName>
        <fullName evidence="1">Uncharacterized protein</fullName>
    </submittedName>
</protein>
<dbReference type="AlphaFoldDB" id="A0A0M0JLG4"/>
<sequence length="62" mass="6930">MGNKPDHDILRWALTTYCQNNGDIVATFAAMGDDPAEALKKPLMCDTPEKFAANYVLGYMKY</sequence>
<name>A0A0M0JLG4_9EUKA</name>
<keyword evidence="2" id="KW-1185">Reference proteome</keyword>
<proteinExistence type="predicted"/>
<evidence type="ECO:0000313" key="1">
    <source>
        <dbReference type="EMBL" id="KOO27426.1"/>
    </source>
</evidence>
<comment type="caution">
    <text evidence="1">The sequence shown here is derived from an EMBL/GenBank/DDBJ whole genome shotgun (WGS) entry which is preliminary data.</text>
</comment>
<organism evidence="1 2">
    <name type="scientific">Chrysochromulina tobinii</name>
    <dbReference type="NCBI Taxonomy" id="1460289"/>
    <lineage>
        <taxon>Eukaryota</taxon>
        <taxon>Haptista</taxon>
        <taxon>Haptophyta</taxon>
        <taxon>Prymnesiophyceae</taxon>
        <taxon>Prymnesiales</taxon>
        <taxon>Chrysochromulinaceae</taxon>
        <taxon>Chrysochromulina</taxon>
    </lineage>
</organism>
<reference evidence="2" key="1">
    <citation type="journal article" date="2015" name="PLoS Genet.">
        <title>Genome Sequence and Transcriptome Analyses of Chrysochromulina tobin: Metabolic Tools for Enhanced Algal Fitness in the Prominent Order Prymnesiales (Haptophyceae).</title>
        <authorList>
            <person name="Hovde B.T."/>
            <person name="Deodato C.R."/>
            <person name="Hunsperger H.M."/>
            <person name="Ryken S.A."/>
            <person name="Yost W."/>
            <person name="Jha R.K."/>
            <person name="Patterson J."/>
            <person name="Monnat R.J. Jr."/>
            <person name="Barlow S.B."/>
            <person name="Starkenburg S.R."/>
            <person name="Cattolico R.A."/>
        </authorList>
    </citation>
    <scope>NUCLEOTIDE SEQUENCE</scope>
    <source>
        <strain evidence="2">CCMP291</strain>
    </source>
</reference>
<gene>
    <name evidence="1" type="ORF">Ctob_005289</name>
</gene>
<dbReference type="EMBL" id="JWZX01002716">
    <property type="protein sequence ID" value="KOO27426.1"/>
    <property type="molecule type" value="Genomic_DNA"/>
</dbReference>